<feature type="transmembrane region" description="Helical" evidence="1">
    <location>
        <begin position="26"/>
        <end position="45"/>
    </location>
</feature>
<dbReference type="EMBL" id="JNHN01000174">
    <property type="protein sequence ID" value="KDS50419.1"/>
    <property type="molecule type" value="Genomic_DNA"/>
</dbReference>
<keyword evidence="1" id="KW-1133">Transmembrane helix</keyword>
<feature type="transmembrane region" description="Helical" evidence="1">
    <location>
        <begin position="92"/>
        <end position="111"/>
    </location>
</feature>
<comment type="caution">
    <text evidence="2">The sequence shown here is derived from an EMBL/GenBank/DDBJ whole genome shotgun (WGS) entry which is preliminary data.</text>
</comment>
<organism evidence="2 3">
    <name type="scientific">Bacteroides uniformis str. 3978 T3 ii</name>
    <dbReference type="NCBI Taxonomy" id="1339349"/>
    <lineage>
        <taxon>Bacteria</taxon>
        <taxon>Pseudomonadati</taxon>
        <taxon>Bacteroidota</taxon>
        <taxon>Bacteroidia</taxon>
        <taxon>Bacteroidales</taxon>
        <taxon>Bacteroidaceae</taxon>
        <taxon>Bacteroides</taxon>
    </lineage>
</organism>
<dbReference type="InterPro" id="IPR049458">
    <property type="entry name" value="EpsG-like"/>
</dbReference>
<evidence type="ECO:0000313" key="3">
    <source>
        <dbReference type="Proteomes" id="UP000028013"/>
    </source>
</evidence>
<protein>
    <submittedName>
        <fullName evidence="2">Putative membrane protein</fullName>
    </submittedName>
</protein>
<reference evidence="2 3" key="1">
    <citation type="submission" date="2014-04" db="EMBL/GenBank/DDBJ databases">
        <authorList>
            <person name="Sears C."/>
            <person name="Carroll K."/>
            <person name="Sack B.R."/>
            <person name="Qadri F."/>
            <person name="Myers L.L."/>
            <person name="Chung G.-T."/>
            <person name="Escheverria P."/>
            <person name="Fraser C.M."/>
            <person name="Sadzewicz L."/>
            <person name="Shefchek K.A."/>
            <person name="Tallon L."/>
            <person name="Das S.P."/>
            <person name="Daugherty S."/>
            <person name="Mongodin E.F."/>
        </authorList>
    </citation>
    <scope>NUCLEOTIDE SEQUENCE [LARGE SCALE GENOMIC DNA]</scope>
    <source>
        <strain evidence="2 3">3978 T3 ii</strain>
    </source>
</reference>
<name>A0A078RYY0_BACUN</name>
<proteinExistence type="predicted"/>
<feature type="transmembrane region" description="Helical" evidence="1">
    <location>
        <begin position="164"/>
        <end position="186"/>
    </location>
</feature>
<dbReference type="AlphaFoldDB" id="A0A078RYY0"/>
<dbReference type="PATRIC" id="fig|1339349.3.peg.2518"/>
<dbReference type="Proteomes" id="UP000028013">
    <property type="component" value="Unassembled WGS sequence"/>
</dbReference>
<feature type="transmembrane region" description="Helical" evidence="1">
    <location>
        <begin position="335"/>
        <end position="353"/>
    </location>
</feature>
<dbReference type="Pfam" id="PF14897">
    <property type="entry name" value="EpsG"/>
    <property type="match status" value="1"/>
</dbReference>
<accession>A0A078RYY0</accession>
<feature type="transmembrane region" description="Helical" evidence="1">
    <location>
        <begin position="308"/>
        <end position="328"/>
    </location>
</feature>
<keyword evidence="1" id="KW-0472">Membrane</keyword>
<feature type="transmembrane region" description="Helical" evidence="1">
    <location>
        <begin position="198"/>
        <end position="215"/>
    </location>
</feature>
<evidence type="ECO:0000313" key="2">
    <source>
        <dbReference type="EMBL" id="KDS50419.1"/>
    </source>
</evidence>
<feature type="transmembrane region" description="Helical" evidence="1">
    <location>
        <begin position="117"/>
        <end position="134"/>
    </location>
</feature>
<keyword evidence="1" id="KW-0812">Transmembrane</keyword>
<dbReference type="RefSeq" id="WP_008664840.1">
    <property type="nucleotide sequence ID" value="NZ_JNHN01000174.1"/>
</dbReference>
<evidence type="ECO:0000256" key="1">
    <source>
        <dbReference type="SAM" id="Phobius"/>
    </source>
</evidence>
<gene>
    <name evidence="2" type="ORF">M094_1344</name>
</gene>
<feature type="transmembrane region" description="Helical" evidence="1">
    <location>
        <begin position="286"/>
        <end position="302"/>
    </location>
</feature>
<sequence>MVYIIIFAIILCGIYRYDFLSRTDAKLGVFSYIFILLTCVSVLKYRVGSDILVYMSEYGDYLPLNKLTVSYVFDNANRQPGWIFLISILKSFSNDFFVFQFVQAIFINYAISRTIVFNTKYIFTATLFYFVYLYTELNFEVMRESFAVGFFLFSLEAYKRNLWFKYYILVSISFLFHLSAFFLLVLPVLKLLPIHKKAIWGYLIILSLFSFLFLPDLHDTFKDMDISLWAALDEKATSYLASEKYKVEWEKSFLFKSSFVLAVSYWISVIKGYYNGCRKWEIQLGILYFIFETLNTGIPFFYRFNNYILLVYLLMLTNSIYAIISHCYFVKFRGVLLLFLICIFIYLPINSYFTPTSFRGVPEYRKYYPYYTIFTKEKDLLRERAFR</sequence>